<keyword evidence="1" id="KW-1133">Transmembrane helix</keyword>
<gene>
    <name evidence="2" type="ORF">GFH32_10560</name>
</gene>
<accession>A0A5Q0QFX0</accession>
<dbReference type="Pfam" id="PF04367">
    <property type="entry name" value="DUF502"/>
    <property type="match status" value="1"/>
</dbReference>
<feature type="transmembrane region" description="Helical" evidence="1">
    <location>
        <begin position="55"/>
        <end position="81"/>
    </location>
</feature>
<keyword evidence="1" id="KW-0472">Membrane</keyword>
<dbReference type="EMBL" id="CP045652">
    <property type="protein sequence ID" value="QGA26738.1"/>
    <property type="molecule type" value="Genomic_DNA"/>
</dbReference>
<dbReference type="PANTHER" id="PTHR31876:SF26">
    <property type="entry name" value="PROTEIN LIKE COV 2"/>
    <property type="match status" value="1"/>
</dbReference>
<evidence type="ECO:0000313" key="3">
    <source>
        <dbReference type="Proteomes" id="UP000326921"/>
    </source>
</evidence>
<protein>
    <submittedName>
        <fullName evidence="2">DUF502 domain-containing protein</fullName>
    </submittedName>
</protein>
<keyword evidence="3" id="KW-1185">Reference proteome</keyword>
<reference evidence="2 3" key="1">
    <citation type="submission" date="2019-10" db="EMBL/GenBank/DDBJ databases">
        <authorList>
            <person name="Dong K."/>
        </authorList>
    </citation>
    <scope>NUCLEOTIDE SEQUENCE [LARGE SCALE GENOMIC DNA]</scope>
    <source>
        <strain evidence="3">dk4302</strain>
    </source>
</reference>
<dbReference type="Proteomes" id="UP000326921">
    <property type="component" value="Chromosome"/>
</dbReference>
<name>A0A5Q0QFX0_9SPHI</name>
<dbReference type="KEGG" id="sphe:GFH32_10560"/>
<sequence length="210" mass="22918">MLRKFFQKFFYYLIKGTLVVVPVAGAVFVIIWLVATLDGALNITEHFLEDETGHPLYIPGIGILSVILLLALVGLIFTTLVTAPIRSWMTRTINKIPLFNTLYSSIKDFTEAFVGDAKKFNEPVLVEVNNFGLKKVGFLTQKDLSSIGLPGEVVVYFPFSYSVAGQVSIISADKVHKLNMSGTDAMKLAVSGGVSGVEPSKKSNVLEQGK</sequence>
<evidence type="ECO:0000313" key="2">
    <source>
        <dbReference type="EMBL" id="QGA26738.1"/>
    </source>
</evidence>
<dbReference type="RefSeq" id="WP_153511587.1">
    <property type="nucleotide sequence ID" value="NZ_CP045652.1"/>
</dbReference>
<keyword evidence="1" id="KW-0812">Transmembrane</keyword>
<dbReference type="PANTHER" id="PTHR31876">
    <property type="entry name" value="COV-LIKE PROTEIN 1"/>
    <property type="match status" value="1"/>
</dbReference>
<dbReference type="InterPro" id="IPR007462">
    <property type="entry name" value="COV1-like"/>
</dbReference>
<proteinExistence type="predicted"/>
<dbReference type="AlphaFoldDB" id="A0A5Q0QFX0"/>
<evidence type="ECO:0000256" key="1">
    <source>
        <dbReference type="SAM" id="Phobius"/>
    </source>
</evidence>
<organism evidence="2 3">
    <name type="scientific">Sphingobacterium zhuxiongii</name>
    <dbReference type="NCBI Taxonomy" id="2662364"/>
    <lineage>
        <taxon>Bacteria</taxon>
        <taxon>Pseudomonadati</taxon>
        <taxon>Bacteroidota</taxon>
        <taxon>Sphingobacteriia</taxon>
        <taxon>Sphingobacteriales</taxon>
        <taxon>Sphingobacteriaceae</taxon>
        <taxon>Sphingobacterium</taxon>
    </lineage>
</organism>
<feature type="transmembrane region" description="Helical" evidence="1">
    <location>
        <begin position="12"/>
        <end position="35"/>
    </location>
</feature>